<evidence type="ECO:0000313" key="1">
    <source>
        <dbReference type="EMBL" id="EJC31594.1"/>
    </source>
</evidence>
<proteinExistence type="predicted"/>
<accession>A0ABC9QRV1</accession>
<comment type="caution">
    <text evidence="1">The sequence shown here is derived from an EMBL/GenBank/DDBJ whole genome shotgun (WGS) entry which is preliminary data.</text>
</comment>
<organism evidence="1 2">
    <name type="scientific">Helicobacter pylori Hp P-13b</name>
    <dbReference type="NCBI Taxonomy" id="992107"/>
    <lineage>
        <taxon>Bacteria</taxon>
        <taxon>Pseudomonadati</taxon>
        <taxon>Campylobacterota</taxon>
        <taxon>Epsilonproteobacteria</taxon>
        <taxon>Campylobacterales</taxon>
        <taxon>Helicobacteraceae</taxon>
        <taxon>Helicobacter</taxon>
    </lineage>
</organism>
<sequence>MGFKLNPKKGYFIFIEFKKSFFKNSNKNYWRLIKTESKFLKGFLGLFFSY</sequence>
<dbReference type="EMBL" id="AKQI01000006">
    <property type="protein sequence ID" value="EJC31594.1"/>
    <property type="molecule type" value="Genomic_DNA"/>
</dbReference>
<name>A0ABC9QRV1_HELPX</name>
<dbReference type="AlphaFoldDB" id="A0ABC9QRV1"/>
<evidence type="ECO:0000313" key="2">
    <source>
        <dbReference type="Proteomes" id="UP000003392"/>
    </source>
</evidence>
<gene>
    <name evidence="1" type="ORF">HPHPP13B_1160</name>
</gene>
<reference evidence="1 2" key="1">
    <citation type="submission" date="2012-05" db="EMBL/GenBank/DDBJ databases">
        <title>Genome sequence of Helicobacter pylori Hp P-13b.</title>
        <authorList>
            <person name="Blanchard T.G."/>
            <person name="Czinn S.J."/>
            <person name="McCracken C."/>
            <person name="Abolude K."/>
            <person name="Maroo A."/>
            <person name="Santana-Cruz I."/>
            <person name="Tallon L.J."/>
            <person name="Ficke F.W.F."/>
        </authorList>
    </citation>
    <scope>NUCLEOTIDE SEQUENCE [LARGE SCALE GENOMIC DNA]</scope>
    <source>
        <strain evidence="1 2">Hp P-13b</strain>
    </source>
</reference>
<protein>
    <submittedName>
        <fullName evidence="1">Uncharacterized protein</fullName>
    </submittedName>
</protein>
<dbReference type="Proteomes" id="UP000003392">
    <property type="component" value="Unassembled WGS sequence"/>
</dbReference>